<sequence>MDERFATDGCPIIPTDPDAATPVTGTQMPLQAPGVKVRHSESVTRSERPRPIPHITPRS</sequence>
<dbReference type="EMBL" id="JBHTBE010000001">
    <property type="protein sequence ID" value="MFC7267336.1"/>
    <property type="molecule type" value="Genomic_DNA"/>
</dbReference>
<name>A0ABW2HA83_9MICO</name>
<proteinExistence type="predicted"/>
<evidence type="ECO:0000313" key="3">
    <source>
        <dbReference type="Proteomes" id="UP001596507"/>
    </source>
</evidence>
<dbReference type="RefSeq" id="WP_262872291.1">
    <property type="nucleotide sequence ID" value="NZ_BAABKW010000008.1"/>
</dbReference>
<organism evidence="2 3">
    <name type="scientific">Microbacterium fluvii</name>
    <dbReference type="NCBI Taxonomy" id="415215"/>
    <lineage>
        <taxon>Bacteria</taxon>
        <taxon>Bacillati</taxon>
        <taxon>Actinomycetota</taxon>
        <taxon>Actinomycetes</taxon>
        <taxon>Micrococcales</taxon>
        <taxon>Microbacteriaceae</taxon>
        <taxon>Microbacterium</taxon>
    </lineage>
</organism>
<gene>
    <name evidence="2" type="ORF">ACFQRL_00030</name>
</gene>
<protein>
    <submittedName>
        <fullName evidence="2">Uncharacterized protein</fullName>
    </submittedName>
</protein>
<evidence type="ECO:0000256" key="1">
    <source>
        <dbReference type="SAM" id="MobiDB-lite"/>
    </source>
</evidence>
<comment type="caution">
    <text evidence="2">The sequence shown here is derived from an EMBL/GenBank/DDBJ whole genome shotgun (WGS) entry which is preliminary data.</text>
</comment>
<feature type="region of interest" description="Disordered" evidence="1">
    <location>
        <begin position="1"/>
        <end position="59"/>
    </location>
</feature>
<evidence type="ECO:0000313" key="2">
    <source>
        <dbReference type="EMBL" id="MFC7267336.1"/>
    </source>
</evidence>
<accession>A0ABW2HA83</accession>
<reference evidence="3" key="1">
    <citation type="journal article" date="2019" name="Int. J. Syst. Evol. Microbiol.">
        <title>The Global Catalogue of Microorganisms (GCM) 10K type strain sequencing project: providing services to taxonomists for standard genome sequencing and annotation.</title>
        <authorList>
            <consortium name="The Broad Institute Genomics Platform"/>
            <consortium name="The Broad Institute Genome Sequencing Center for Infectious Disease"/>
            <person name="Wu L."/>
            <person name="Ma J."/>
        </authorList>
    </citation>
    <scope>NUCLEOTIDE SEQUENCE [LARGE SCALE GENOMIC DNA]</scope>
    <source>
        <strain evidence="3">CGMCC 1.15772</strain>
    </source>
</reference>
<feature type="compositionally biased region" description="Basic and acidic residues" evidence="1">
    <location>
        <begin position="38"/>
        <end position="50"/>
    </location>
</feature>
<dbReference type="Proteomes" id="UP001596507">
    <property type="component" value="Unassembled WGS sequence"/>
</dbReference>
<keyword evidence="3" id="KW-1185">Reference proteome</keyword>